<keyword evidence="3" id="KW-1185">Reference proteome</keyword>
<evidence type="ECO:0000313" key="3">
    <source>
        <dbReference type="Proteomes" id="UP000600101"/>
    </source>
</evidence>
<dbReference type="EMBL" id="JACOMF010000004">
    <property type="protein sequence ID" value="MBC4014774.1"/>
    <property type="molecule type" value="Genomic_DNA"/>
</dbReference>
<feature type="transmembrane region" description="Helical" evidence="1">
    <location>
        <begin position="35"/>
        <end position="58"/>
    </location>
</feature>
<name>A0A9X0QVM7_9PROT</name>
<keyword evidence="1" id="KW-0472">Membrane</keyword>
<keyword evidence="1" id="KW-1133">Transmembrane helix</keyword>
<sequence>MRYAPLLILIGVLGLAVHAAVRGWGAVPGAEIGWHGIIALVLGVGFSLALAGVLVWLMHYSRRKNFDQ</sequence>
<evidence type="ECO:0000313" key="2">
    <source>
        <dbReference type="EMBL" id="MBC4014774.1"/>
    </source>
</evidence>
<dbReference type="Proteomes" id="UP000600101">
    <property type="component" value="Unassembled WGS sequence"/>
</dbReference>
<organism evidence="2 3">
    <name type="scientific">Siccirubricoccus deserti</name>
    <dbReference type="NCBI Taxonomy" id="2013562"/>
    <lineage>
        <taxon>Bacteria</taxon>
        <taxon>Pseudomonadati</taxon>
        <taxon>Pseudomonadota</taxon>
        <taxon>Alphaproteobacteria</taxon>
        <taxon>Acetobacterales</taxon>
        <taxon>Roseomonadaceae</taxon>
        <taxon>Siccirubricoccus</taxon>
    </lineage>
</organism>
<comment type="caution">
    <text evidence="2">The sequence shown here is derived from an EMBL/GenBank/DDBJ whole genome shotgun (WGS) entry which is preliminary data.</text>
</comment>
<dbReference type="AlphaFoldDB" id="A0A9X0QVM7"/>
<keyword evidence="1" id="KW-0812">Transmembrane</keyword>
<dbReference type="RefSeq" id="WP_186769540.1">
    <property type="nucleotide sequence ID" value="NZ_JACOMF010000004.1"/>
</dbReference>
<reference evidence="2" key="1">
    <citation type="submission" date="2020-08" db="EMBL/GenBank/DDBJ databases">
        <authorList>
            <person name="Hu Y."/>
            <person name="Nguyen S.V."/>
            <person name="Li F."/>
            <person name="Fanning S."/>
        </authorList>
    </citation>
    <scope>NUCLEOTIDE SEQUENCE</scope>
    <source>
        <strain evidence="2">SYSU D8009</strain>
    </source>
</reference>
<protein>
    <submittedName>
        <fullName evidence="2">Uncharacterized protein</fullName>
    </submittedName>
</protein>
<gene>
    <name evidence="2" type="ORF">H7965_05500</name>
</gene>
<proteinExistence type="predicted"/>
<evidence type="ECO:0000256" key="1">
    <source>
        <dbReference type="SAM" id="Phobius"/>
    </source>
</evidence>
<accession>A0A9X0QVM7</accession>